<sequence>MILTTTPRLIIRAFKDKDASALFDYLSSPRTPCFQDEKLNSLEDAIDEVERRARDTSQLAVCLKETDELIGHLFADNSEESDSNTWSVGWHFNQHYEGQGYATESVAALFQYLFSQKEARRLYAYVEDYNVASQKLCARLHMRQEGCFKEFVSFRQDSGEERYDDTLIYALLKKEWKPLI</sequence>
<proteinExistence type="predicted"/>
<evidence type="ECO:0000259" key="1">
    <source>
        <dbReference type="PROSITE" id="PS51186"/>
    </source>
</evidence>
<dbReference type="InterPro" id="IPR000182">
    <property type="entry name" value="GNAT_dom"/>
</dbReference>
<feature type="domain" description="N-acetyltransferase" evidence="1">
    <location>
        <begin position="9"/>
        <end position="174"/>
    </location>
</feature>
<dbReference type="PANTHER" id="PTHR43792:SF1">
    <property type="entry name" value="N-ACETYLTRANSFERASE DOMAIN-CONTAINING PROTEIN"/>
    <property type="match status" value="1"/>
</dbReference>
<organism evidence="2 3">
    <name type="scientific">Rahnella sikkimica</name>
    <dbReference type="NCBI Taxonomy" id="1805933"/>
    <lineage>
        <taxon>Bacteria</taxon>
        <taxon>Pseudomonadati</taxon>
        <taxon>Pseudomonadota</taxon>
        <taxon>Gammaproteobacteria</taxon>
        <taxon>Enterobacterales</taxon>
        <taxon>Yersiniaceae</taxon>
        <taxon>Rahnella</taxon>
    </lineage>
</organism>
<dbReference type="PANTHER" id="PTHR43792">
    <property type="entry name" value="GNAT FAMILY, PUTATIVE (AFU_ORTHOLOGUE AFUA_3G00765)-RELATED-RELATED"/>
    <property type="match status" value="1"/>
</dbReference>
<gene>
    <name evidence="2" type="ORF">BV494_23435</name>
</gene>
<name>A0A2L1UY32_9GAMM</name>
<evidence type="ECO:0000313" key="2">
    <source>
        <dbReference type="EMBL" id="AVF37840.1"/>
    </source>
</evidence>
<geneLocation type="plasmid" evidence="2 3">
    <name>unnamed1</name>
</geneLocation>
<reference evidence="3" key="1">
    <citation type="submission" date="2017-01" db="EMBL/GenBank/DDBJ databases">
        <title>Genome sequence of Rouxiella sp. ERMR1:05.</title>
        <authorList>
            <person name="Kumar R."/>
            <person name="Singh D."/>
            <person name="Kumar S."/>
        </authorList>
    </citation>
    <scope>NUCLEOTIDE SEQUENCE [LARGE SCALE GENOMIC DNA]</scope>
    <source>
        <strain evidence="3">ERMR1:05</strain>
        <plasmid evidence="3">unnamed1</plasmid>
    </source>
</reference>
<dbReference type="InterPro" id="IPR051531">
    <property type="entry name" value="N-acetyltransferase"/>
</dbReference>
<keyword evidence="3" id="KW-1185">Reference proteome</keyword>
<dbReference type="EMBL" id="CP019063">
    <property type="protein sequence ID" value="AVF37840.1"/>
    <property type="molecule type" value="Genomic_DNA"/>
</dbReference>
<dbReference type="AlphaFoldDB" id="A0A2L1UY32"/>
<dbReference type="KEGG" id="rox:BV494_23435"/>
<dbReference type="Gene3D" id="3.40.630.30">
    <property type="match status" value="1"/>
</dbReference>
<dbReference type="PROSITE" id="PS51186">
    <property type="entry name" value="GNAT"/>
    <property type="match status" value="1"/>
</dbReference>
<accession>A0A2L1UY32</accession>
<evidence type="ECO:0000313" key="3">
    <source>
        <dbReference type="Proteomes" id="UP000239197"/>
    </source>
</evidence>
<dbReference type="GO" id="GO:0016747">
    <property type="term" value="F:acyltransferase activity, transferring groups other than amino-acyl groups"/>
    <property type="evidence" value="ECO:0007669"/>
    <property type="project" value="InterPro"/>
</dbReference>
<dbReference type="Pfam" id="PF13302">
    <property type="entry name" value="Acetyltransf_3"/>
    <property type="match status" value="1"/>
</dbReference>
<dbReference type="RefSeq" id="WP_104925177.1">
    <property type="nucleotide sequence ID" value="NZ_CP019063.1"/>
</dbReference>
<protein>
    <submittedName>
        <fullName evidence="2">GNAT family N-acetyltransferase</fullName>
    </submittedName>
</protein>
<dbReference type="Proteomes" id="UP000239197">
    <property type="component" value="Plasmid unnamed1"/>
</dbReference>
<dbReference type="SUPFAM" id="SSF55729">
    <property type="entry name" value="Acyl-CoA N-acyltransferases (Nat)"/>
    <property type="match status" value="1"/>
</dbReference>
<keyword evidence="2" id="KW-0614">Plasmid</keyword>
<dbReference type="OrthoDB" id="9801656at2"/>
<dbReference type="InterPro" id="IPR016181">
    <property type="entry name" value="Acyl_CoA_acyltransferase"/>
</dbReference>